<keyword evidence="3" id="KW-1185">Reference proteome</keyword>
<evidence type="ECO:0000313" key="3">
    <source>
        <dbReference type="Proteomes" id="UP001207626"/>
    </source>
</evidence>
<gene>
    <name evidence="2" type="ORF">M5X09_00280</name>
</gene>
<dbReference type="EMBL" id="JAMDLW010000001">
    <property type="protein sequence ID" value="MCY9518106.1"/>
    <property type="molecule type" value="Genomic_DNA"/>
</dbReference>
<comment type="caution">
    <text evidence="2">The sequence shown here is derived from an EMBL/GenBank/DDBJ whole genome shotgun (WGS) entry which is preliminary data.</text>
</comment>
<organism evidence="2 3">
    <name type="scientific">Paenibacillus apiarius</name>
    <dbReference type="NCBI Taxonomy" id="46240"/>
    <lineage>
        <taxon>Bacteria</taxon>
        <taxon>Bacillati</taxon>
        <taxon>Bacillota</taxon>
        <taxon>Bacilli</taxon>
        <taxon>Bacillales</taxon>
        <taxon>Paenibacillaceae</taxon>
        <taxon>Paenibacillus</taxon>
    </lineage>
</organism>
<feature type="domain" description="DUF1540" evidence="1">
    <location>
        <begin position="9"/>
        <end position="68"/>
    </location>
</feature>
<sequence length="71" mass="7931">MAVSDKPLVKCSVSNCKFWGDYRCQAEEIMIDIDKHATSSHNEEFGNEFGADHKDIAAKSSVTCCQTFVQK</sequence>
<dbReference type="Proteomes" id="UP001207626">
    <property type="component" value="Unassembled WGS sequence"/>
</dbReference>
<reference evidence="2 3" key="1">
    <citation type="submission" date="2022-05" db="EMBL/GenBank/DDBJ databases">
        <title>Genome Sequencing of Bee-Associated Microbes.</title>
        <authorList>
            <person name="Dunlap C."/>
        </authorList>
    </citation>
    <scope>NUCLEOTIDE SEQUENCE [LARGE SCALE GENOMIC DNA]</scope>
    <source>
        <strain evidence="2 3">NRRL NRS-1438</strain>
    </source>
</reference>
<proteinExistence type="predicted"/>
<protein>
    <submittedName>
        <fullName evidence="2">DUF1540 domain-containing protein</fullName>
    </submittedName>
</protein>
<dbReference type="InterPro" id="IPR011437">
    <property type="entry name" value="DUF1540"/>
</dbReference>
<name>A0ABT4DL78_9BACL</name>
<dbReference type="Pfam" id="PF07561">
    <property type="entry name" value="DUF1540"/>
    <property type="match status" value="1"/>
</dbReference>
<evidence type="ECO:0000313" key="2">
    <source>
        <dbReference type="EMBL" id="MCY9518106.1"/>
    </source>
</evidence>
<dbReference type="GeneID" id="77004083"/>
<dbReference type="RefSeq" id="WP_087432603.1">
    <property type="nucleotide sequence ID" value="NZ_JAFFHZ010000001.1"/>
</dbReference>
<evidence type="ECO:0000259" key="1">
    <source>
        <dbReference type="Pfam" id="PF07561"/>
    </source>
</evidence>
<accession>A0ABT4DL78</accession>